<evidence type="ECO:0000256" key="14">
    <source>
        <dbReference type="ARBA" id="ARBA00022832"/>
    </source>
</evidence>
<keyword evidence="10 32" id="KW-0349">Heme</keyword>
<evidence type="ECO:0000256" key="28">
    <source>
        <dbReference type="ARBA" id="ARBA00038872"/>
    </source>
</evidence>
<dbReference type="InParanoid" id="A0A6J0U5X1"/>
<proteinExistence type="inferred from homology"/>
<dbReference type="PANTHER" id="PTHR24302:SF47">
    <property type="entry name" value="CYTOCHROME P450"/>
    <property type="match status" value="1"/>
</dbReference>
<dbReference type="PRINTS" id="PR00463">
    <property type="entry name" value="EP450I"/>
</dbReference>
<reference evidence="36 37" key="1">
    <citation type="submission" date="2025-05" db="UniProtKB">
        <authorList>
            <consortium name="RefSeq"/>
        </authorList>
    </citation>
    <scope>IDENTIFICATION</scope>
</reference>
<keyword evidence="21" id="KW-0275">Fatty acid biosynthesis</keyword>
<dbReference type="GO" id="GO:0004796">
    <property type="term" value="F:thromboxane-A synthase activity"/>
    <property type="evidence" value="ECO:0007669"/>
    <property type="project" value="UniProtKB-EC"/>
</dbReference>
<evidence type="ECO:0000256" key="26">
    <source>
        <dbReference type="ARBA" id="ARBA00036424"/>
    </source>
</evidence>
<organism evidence="35 36">
    <name type="scientific">Pogona vitticeps</name>
    <name type="common">central bearded dragon</name>
    <dbReference type="NCBI Taxonomy" id="103695"/>
    <lineage>
        <taxon>Eukaryota</taxon>
        <taxon>Metazoa</taxon>
        <taxon>Chordata</taxon>
        <taxon>Craniata</taxon>
        <taxon>Vertebrata</taxon>
        <taxon>Euteleostomi</taxon>
        <taxon>Lepidosauria</taxon>
        <taxon>Squamata</taxon>
        <taxon>Bifurcata</taxon>
        <taxon>Unidentata</taxon>
        <taxon>Episquamata</taxon>
        <taxon>Toxicofera</taxon>
        <taxon>Iguania</taxon>
        <taxon>Acrodonta</taxon>
        <taxon>Agamidae</taxon>
        <taxon>Amphibolurinae</taxon>
        <taxon>Pogona</taxon>
    </lineage>
</organism>
<keyword evidence="16 33" id="KW-0560">Oxidoreductase</keyword>
<dbReference type="KEGG" id="pvt:110082702"/>
<dbReference type="InterPro" id="IPR036396">
    <property type="entry name" value="Cyt_P450_sf"/>
</dbReference>
<evidence type="ECO:0000256" key="12">
    <source>
        <dbReference type="ARBA" id="ARBA00022723"/>
    </source>
</evidence>
<keyword evidence="7" id="KW-0644">Prostaglandin metabolism</keyword>
<dbReference type="GO" id="GO:0008395">
    <property type="term" value="F:steroid hydroxylase activity"/>
    <property type="evidence" value="ECO:0007669"/>
    <property type="project" value="TreeGrafter"/>
</dbReference>
<evidence type="ECO:0000256" key="20">
    <source>
        <dbReference type="ARBA" id="ARBA00023136"/>
    </source>
</evidence>
<evidence type="ECO:0000256" key="13">
    <source>
        <dbReference type="ARBA" id="ARBA00022824"/>
    </source>
</evidence>
<dbReference type="Pfam" id="PF00067">
    <property type="entry name" value="p450"/>
    <property type="match status" value="2"/>
</dbReference>
<dbReference type="GO" id="GO:0020037">
    <property type="term" value="F:heme binding"/>
    <property type="evidence" value="ECO:0007669"/>
    <property type="project" value="InterPro"/>
</dbReference>
<dbReference type="GO" id="GO:0005789">
    <property type="term" value="C:endoplasmic reticulum membrane"/>
    <property type="evidence" value="ECO:0007669"/>
    <property type="project" value="UniProtKB-SubCell"/>
</dbReference>
<keyword evidence="19" id="KW-0443">Lipid metabolism</keyword>
<evidence type="ECO:0000256" key="24">
    <source>
        <dbReference type="ARBA" id="ARBA00033404"/>
    </source>
</evidence>
<keyword evidence="22" id="KW-0413">Isomerase</keyword>
<dbReference type="PRINTS" id="PR00385">
    <property type="entry name" value="P450"/>
</dbReference>
<evidence type="ECO:0000256" key="21">
    <source>
        <dbReference type="ARBA" id="ARBA00023160"/>
    </source>
</evidence>
<evidence type="ECO:0000256" key="30">
    <source>
        <dbReference type="ARBA" id="ARBA00042726"/>
    </source>
</evidence>
<dbReference type="SUPFAM" id="SSF48264">
    <property type="entry name" value="Cytochrome P450"/>
    <property type="match status" value="1"/>
</dbReference>
<evidence type="ECO:0000256" key="11">
    <source>
        <dbReference type="ARBA" id="ARBA00022692"/>
    </source>
</evidence>
<feature type="transmembrane region" description="Helical" evidence="34">
    <location>
        <begin position="12"/>
        <end position="34"/>
    </location>
</feature>
<evidence type="ECO:0000256" key="10">
    <source>
        <dbReference type="ARBA" id="ARBA00022617"/>
    </source>
</evidence>
<evidence type="ECO:0000256" key="8">
    <source>
        <dbReference type="ARBA" id="ARBA00022516"/>
    </source>
</evidence>
<evidence type="ECO:0000256" key="7">
    <source>
        <dbReference type="ARBA" id="ARBA00022501"/>
    </source>
</evidence>
<comment type="catalytic activity">
    <reaction evidence="26">
        <text>prostaglandin H2 = (12S)-hydroxy-(5Z,8E,10E)-heptadecatrienoate + malonaldehyde</text>
        <dbReference type="Rhea" id="RHEA:48644"/>
        <dbReference type="ChEBI" id="CHEBI:57405"/>
        <dbReference type="ChEBI" id="CHEBI:90694"/>
        <dbReference type="ChEBI" id="CHEBI:566274"/>
    </reaction>
</comment>
<keyword evidence="23" id="KW-0456">Lyase</keyword>
<keyword evidence="18 33" id="KW-0503">Monooxygenase</keyword>
<comment type="catalytic activity">
    <reaction evidence="2">
        <text>a hydroperoxyeicosatetraenoate = an oxoeicosatetraenoate + H2O</text>
        <dbReference type="Rhea" id="RHEA:55556"/>
        <dbReference type="ChEBI" id="CHEBI:15377"/>
        <dbReference type="ChEBI" id="CHEBI:59720"/>
        <dbReference type="ChEBI" id="CHEBI:131859"/>
        <dbReference type="EC" id="4.2.1.152"/>
    </reaction>
    <physiologicalReaction direction="left-to-right" evidence="2">
        <dbReference type="Rhea" id="RHEA:55557"/>
    </physiologicalReaction>
</comment>
<dbReference type="PROSITE" id="PS00086">
    <property type="entry name" value="CYTOCHROME_P450"/>
    <property type="match status" value="1"/>
</dbReference>
<protein>
    <recommendedName>
        <fullName evidence="29">Thromboxane-A synthase</fullName>
        <ecNumber evidence="6">4.2.1.152</ecNumber>
        <ecNumber evidence="28">5.3.99.5</ecNumber>
    </recommendedName>
    <alternativeName>
        <fullName evidence="30">Cytochrome P450 5A1</fullName>
    </alternativeName>
    <alternativeName>
        <fullName evidence="24">Hydroperoxy icosatetraenoate dehydratase</fullName>
    </alternativeName>
</protein>
<evidence type="ECO:0000256" key="17">
    <source>
        <dbReference type="ARBA" id="ARBA00023004"/>
    </source>
</evidence>
<keyword evidence="35" id="KW-1185">Reference proteome</keyword>
<evidence type="ECO:0000256" key="18">
    <source>
        <dbReference type="ARBA" id="ARBA00023033"/>
    </source>
</evidence>
<dbReference type="OrthoDB" id="1470350at2759"/>
<name>A0A6J0U5X1_9SAUR</name>
<evidence type="ECO:0000256" key="15">
    <source>
        <dbReference type="ARBA" id="ARBA00022989"/>
    </source>
</evidence>
<comment type="similarity">
    <text evidence="4 33">Belongs to the cytochrome P450 family.</text>
</comment>
<evidence type="ECO:0000256" key="27">
    <source>
        <dbReference type="ARBA" id="ARBA00036475"/>
    </source>
</evidence>
<evidence type="ECO:0000256" key="5">
    <source>
        <dbReference type="ARBA" id="ARBA00011245"/>
    </source>
</evidence>
<comment type="subunit">
    <text evidence="5">Monomer.</text>
</comment>
<accession>A0A6J0U5X1</accession>
<feature type="binding site" description="axial binding residue" evidence="32">
    <location>
        <position position="481"/>
    </location>
    <ligand>
        <name>heme</name>
        <dbReference type="ChEBI" id="CHEBI:30413"/>
    </ligand>
    <ligandPart>
        <name>Fe</name>
        <dbReference type="ChEBI" id="CHEBI:18248"/>
    </ligandPart>
</feature>
<dbReference type="GO" id="GO:0001516">
    <property type="term" value="P:prostaglandin biosynthetic process"/>
    <property type="evidence" value="ECO:0007669"/>
    <property type="project" value="UniProtKB-KW"/>
</dbReference>
<comment type="catalytic activity">
    <reaction evidence="25">
        <text>(15S)-hydroperoxy-(5Z,8Z,11Z,13E)-eicosatetraenoate + AH2 = (15S)-hydroxy-(5Z,8Z,11Z,13E)-eicosatetraenoate + A + H2O</text>
        <dbReference type="Rhea" id="RHEA:48856"/>
        <dbReference type="ChEBI" id="CHEBI:13193"/>
        <dbReference type="ChEBI" id="CHEBI:15377"/>
        <dbReference type="ChEBI" id="CHEBI:17499"/>
        <dbReference type="ChEBI" id="CHEBI:57409"/>
        <dbReference type="ChEBI" id="CHEBI:57446"/>
    </reaction>
    <physiologicalReaction direction="left-to-right" evidence="25">
        <dbReference type="Rhea" id="RHEA:48857"/>
    </physiologicalReaction>
</comment>
<evidence type="ECO:0000313" key="37">
    <source>
        <dbReference type="RefSeq" id="XP_072856095.1"/>
    </source>
</evidence>
<evidence type="ECO:0000256" key="4">
    <source>
        <dbReference type="ARBA" id="ARBA00010617"/>
    </source>
</evidence>
<dbReference type="AlphaFoldDB" id="A0A6J0U5X1"/>
<evidence type="ECO:0000256" key="32">
    <source>
        <dbReference type="PIRSR" id="PIRSR602401-1"/>
    </source>
</evidence>
<dbReference type="PANTHER" id="PTHR24302">
    <property type="entry name" value="CYTOCHROME P450 FAMILY 3"/>
    <property type="match status" value="1"/>
</dbReference>
<comment type="function">
    <text evidence="31">Catalyzes the conversion of prostaglandin H2 (PGH2) to thromboxane A2 (TXA2), a potent inducer of blood vessel constriction and platelet aggregation. Also cleaves PGH2 to 12-hydroxy-heptadecatrienoicacid (12-HHT) and malondialdehyde, which is known to act as a mediator of DNA damage. 12-HHT and malondialdehyde are formed stoichiometrically in the same amounts as TXA2. Additionally, displays dehydratase activity, toward (15S)-hydroperoxy-(5Z,8Z,11Z,13E)-eicosatetraenoate (15(S)-HPETE) producing 15-KETE and 15-HETE.</text>
</comment>
<comment type="catalytic activity">
    <reaction evidence="27">
        <text>prostaglandin H2 = thromboxane A2</text>
        <dbReference type="Rhea" id="RHEA:17137"/>
        <dbReference type="ChEBI" id="CHEBI:57405"/>
        <dbReference type="ChEBI" id="CHEBI:57445"/>
        <dbReference type="EC" id="5.3.99.5"/>
    </reaction>
    <physiologicalReaction direction="left-to-right" evidence="27">
        <dbReference type="Rhea" id="RHEA:17138"/>
    </physiologicalReaction>
</comment>
<comment type="cofactor">
    <cofactor evidence="32">
        <name>heme</name>
        <dbReference type="ChEBI" id="CHEBI:30413"/>
    </cofactor>
</comment>
<evidence type="ECO:0000256" key="31">
    <source>
        <dbReference type="ARBA" id="ARBA00054825"/>
    </source>
</evidence>
<dbReference type="RefSeq" id="XP_020656156.2">
    <property type="nucleotide sequence ID" value="XM_020800497.2"/>
</dbReference>
<evidence type="ECO:0000256" key="33">
    <source>
        <dbReference type="RuleBase" id="RU000461"/>
    </source>
</evidence>
<dbReference type="GO" id="GO:0005506">
    <property type="term" value="F:iron ion binding"/>
    <property type="evidence" value="ECO:0007669"/>
    <property type="project" value="InterPro"/>
</dbReference>
<keyword evidence="8" id="KW-0444">Lipid biosynthesis</keyword>
<dbReference type="Proteomes" id="UP001652642">
    <property type="component" value="Chromosome 5"/>
</dbReference>
<evidence type="ECO:0000256" key="22">
    <source>
        <dbReference type="ARBA" id="ARBA00023235"/>
    </source>
</evidence>
<dbReference type="InterPro" id="IPR017972">
    <property type="entry name" value="Cyt_P450_CS"/>
</dbReference>
<dbReference type="EC" id="5.3.99.5" evidence="28"/>
<evidence type="ECO:0000313" key="36">
    <source>
        <dbReference type="RefSeq" id="XP_020656156.2"/>
    </source>
</evidence>
<dbReference type="GeneID" id="110082702"/>
<dbReference type="InterPro" id="IPR001128">
    <property type="entry name" value="Cyt_P450"/>
</dbReference>
<keyword evidence="17 32" id="KW-0408">Iron</keyword>
<keyword evidence="9" id="KW-0643">Prostaglandin biosynthesis</keyword>
<dbReference type="RefSeq" id="XP_072856095.1">
    <property type="nucleotide sequence ID" value="XM_072999994.1"/>
</dbReference>
<dbReference type="Gene3D" id="1.10.630.10">
    <property type="entry name" value="Cytochrome P450"/>
    <property type="match status" value="1"/>
</dbReference>
<evidence type="ECO:0000256" key="1">
    <source>
        <dbReference type="ARBA" id="ARBA00001143"/>
    </source>
</evidence>
<keyword evidence="12 32" id="KW-0479">Metal-binding</keyword>
<dbReference type="GO" id="GO:0016705">
    <property type="term" value="F:oxidoreductase activity, acting on paired donors, with incorporation or reduction of molecular oxygen"/>
    <property type="evidence" value="ECO:0007669"/>
    <property type="project" value="InterPro"/>
</dbReference>
<evidence type="ECO:0000256" key="23">
    <source>
        <dbReference type="ARBA" id="ARBA00023239"/>
    </source>
</evidence>
<evidence type="ECO:0000313" key="35">
    <source>
        <dbReference type="Proteomes" id="UP001652642"/>
    </source>
</evidence>
<keyword evidence="20 34" id="KW-0472">Membrane</keyword>
<dbReference type="GO" id="GO:0106256">
    <property type="term" value="F:hydroperoxy icosatetraenoate dehydratase activity"/>
    <property type="evidence" value="ECO:0007669"/>
    <property type="project" value="UniProtKB-EC"/>
</dbReference>
<evidence type="ECO:0000256" key="29">
    <source>
        <dbReference type="ARBA" id="ARBA00040834"/>
    </source>
</evidence>
<comment type="subcellular location">
    <subcellularLocation>
        <location evidence="3">Endoplasmic reticulum membrane</location>
        <topology evidence="3">Multi-pass membrane protein</topology>
    </subcellularLocation>
</comment>
<dbReference type="EC" id="4.2.1.152" evidence="6"/>
<dbReference type="InterPro" id="IPR002401">
    <property type="entry name" value="Cyt_P450_E_grp-I"/>
</dbReference>
<evidence type="ECO:0000256" key="16">
    <source>
        <dbReference type="ARBA" id="ARBA00023002"/>
    </source>
</evidence>
<evidence type="ECO:0000256" key="6">
    <source>
        <dbReference type="ARBA" id="ARBA00013084"/>
    </source>
</evidence>
<evidence type="ECO:0000256" key="9">
    <source>
        <dbReference type="ARBA" id="ARBA00022585"/>
    </source>
</evidence>
<keyword evidence="14" id="KW-0276">Fatty acid metabolism</keyword>
<gene>
    <name evidence="36 37" type="primary">TBXAS1</name>
</gene>
<keyword evidence="15 34" id="KW-1133">Transmembrane helix</keyword>
<evidence type="ECO:0000256" key="19">
    <source>
        <dbReference type="ARBA" id="ARBA00023098"/>
    </source>
</evidence>
<sequence>MGLMDFLRLGFVEMNVTAATVAFLVIFVVLLYWYSISGFSRLEKAGIRHPPPLPFIGNLLYFREGFWENHNKLIKEYGPACGYYIGRRMYVVVAEPEMIKYILEDDFRNFSNRMPVDLASKPLADSILMLRDERWKDVRSLLTQVFRAAKIKEMTPLINQACDILLSNLKVYADSGTAFDIQRNYGCFTLDVVASVAFGTCVDSWTNPSHIFVKNTRTFLEPAISKPLLFLTIAFPFIMIPLCRILPNKKRDEVNGFFINAIKNTIAFRDQQDPNERRRDFLQLMLDARSSTNDVIMEHFDMDDQAEVCLHKSKTAANEALPQKQQQRLSDDEIAGQASLFLVAGYETTNSALSFATYLLATNPKCQEKLLQEVDDFFRKHDTPDYQNIHELLYLDMVIAETLRMYPPAFRFTREAAKDCLVLKQHIPSGAVIEIAVGHLHYNPKIWPEPEKFLPERFTAQAKQERHPFSYLPFGAGPRSCIGARLALMEIKITFLRILQKFKFQACPETQIPLQLKCQGTLGPINGIYIKIVSR</sequence>
<keyword evidence="13" id="KW-0256">Endoplasmic reticulum</keyword>
<evidence type="ECO:0000256" key="25">
    <source>
        <dbReference type="ARBA" id="ARBA00036380"/>
    </source>
</evidence>
<evidence type="ECO:0000256" key="3">
    <source>
        <dbReference type="ARBA" id="ARBA00004477"/>
    </source>
</evidence>
<evidence type="ECO:0000256" key="2">
    <source>
        <dbReference type="ARBA" id="ARBA00001719"/>
    </source>
</evidence>
<keyword evidence="11 34" id="KW-0812">Transmembrane</keyword>
<dbReference type="CTD" id="6916"/>
<dbReference type="InterPro" id="IPR050705">
    <property type="entry name" value="Cytochrome_P450_3A"/>
</dbReference>
<comment type="catalytic activity">
    <reaction evidence="1">
        <text>(15S)-hydroperoxy-(5Z,8Z,11Z,13E)-eicosatetraenoate = 15-oxo-(5Z,8Z,11Z,13E)-eicosatetraenoate + H2O</text>
        <dbReference type="Rhea" id="RHEA:48636"/>
        <dbReference type="ChEBI" id="CHEBI:15377"/>
        <dbReference type="ChEBI" id="CHEBI:57410"/>
        <dbReference type="ChEBI" id="CHEBI:57446"/>
    </reaction>
    <physiologicalReaction direction="left-to-right" evidence="1">
        <dbReference type="Rhea" id="RHEA:48637"/>
    </physiologicalReaction>
</comment>
<evidence type="ECO:0000256" key="34">
    <source>
        <dbReference type="SAM" id="Phobius"/>
    </source>
</evidence>